<keyword evidence="2" id="KW-1185">Reference proteome</keyword>
<gene>
    <name evidence="1" type="ORF">C8N24_6272</name>
</gene>
<evidence type="ECO:0000313" key="1">
    <source>
        <dbReference type="EMBL" id="RKQ88230.1"/>
    </source>
</evidence>
<comment type="caution">
    <text evidence="1">The sequence shown here is derived from an EMBL/GenBank/DDBJ whole genome shotgun (WGS) entry which is preliminary data.</text>
</comment>
<dbReference type="RefSeq" id="WP_121257562.1">
    <property type="nucleotide sequence ID" value="NZ_RBIL01000002.1"/>
</dbReference>
<organism evidence="1 2">
    <name type="scientific">Solirubrobacter pauli</name>
    <dbReference type="NCBI Taxonomy" id="166793"/>
    <lineage>
        <taxon>Bacteria</taxon>
        <taxon>Bacillati</taxon>
        <taxon>Actinomycetota</taxon>
        <taxon>Thermoleophilia</taxon>
        <taxon>Solirubrobacterales</taxon>
        <taxon>Solirubrobacteraceae</taxon>
        <taxon>Solirubrobacter</taxon>
    </lineage>
</organism>
<sequence length="163" mass="18018">MKTSAVLSSSNGHDSVTLTRVDDVLYVVVCWVPQRWDVAAADPPASEITLYREGLPDALRQLSDDLAAHLQRPLQDLAGNPFLGSYEFGSPHIALDSSELRASHAQLALEFTDAREGFISTRSNGGGYVSVRWHFNDSFLRVAMRVDITTLDRFARELADLVN</sequence>
<protein>
    <submittedName>
        <fullName evidence="1">Uncharacterized protein</fullName>
    </submittedName>
</protein>
<dbReference type="AlphaFoldDB" id="A0A660L9K6"/>
<proteinExistence type="predicted"/>
<dbReference type="Proteomes" id="UP000278962">
    <property type="component" value="Unassembled WGS sequence"/>
</dbReference>
<evidence type="ECO:0000313" key="2">
    <source>
        <dbReference type="Proteomes" id="UP000278962"/>
    </source>
</evidence>
<name>A0A660L9K6_9ACTN</name>
<accession>A0A660L9K6</accession>
<dbReference type="EMBL" id="RBIL01000002">
    <property type="protein sequence ID" value="RKQ88230.1"/>
    <property type="molecule type" value="Genomic_DNA"/>
</dbReference>
<reference evidence="1 2" key="1">
    <citation type="submission" date="2018-10" db="EMBL/GenBank/DDBJ databases">
        <title>Genomic Encyclopedia of Archaeal and Bacterial Type Strains, Phase II (KMG-II): from individual species to whole genera.</title>
        <authorList>
            <person name="Goeker M."/>
        </authorList>
    </citation>
    <scope>NUCLEOTIDE SEQUENCE [LARGE SCALE GENOMIC DNA]</scope>
    <source>
        <strain evidence="1 2">DSM 14954</strain>
    </source>
</reference>